<proteinExistence type="predicted"/>
<keyword evidence="3" id="KW-1185">Reference proteome</keyword>
<organism evidence="2 3">
    <name type="scientific">Flavobacterium gillisiae</name>
    <dbReference type="NCBI Taxonomy" id="150146"/>
    <lineage>
        <taxon>Bacteria</taxon>
        <taxon>Pseudomonadati</taxon>
        <taxon>Bacteroidota</taxon>
        <taxon>Flavobacteriia</taxon>
        <taxon>Flavobacteriales</taxon>
        <taxon>Flavobacteriaceae</taxon>
        <taxon>Flavobacterium</taxon>
    </lineage>
</organism>
<dbReference type="SUPFAM" id="SSF52091">
    <property type="entry name" value="SpoIIaa-like"/>
    <property type="match status" value="1"/>
</dbReference>
<dbReference type="OrthoDB" id="1163458at2"/>
<reference evidence="3" key="1">
    <citation type="submission" date="2016-10" db="EMBL/GenBank/DDBJ databases">
        <authorList>
            <person name="Varghese N."/>
            <person name="Submissions S."/>
        </authorList>
    </citation>
    <scope>NUCLEOTIDE SEQUENCE [LARGE SCALE GENOMIC DNA]</scope>
    <source>
        <strain evidence="3">DSM 22376</strain>
    </source>
</reference>
<accession>A0A1H4CTD2</accession>
<name>A0A1H4CTD2_9FLAO</name>
<dbReference type="Gene3D" id="3.30.750.24">
    <property type="entry name" value="STAS domain"/>
    <property type="match status" value="1"/>
</dbReference>
<dbReference type="Proteomes" id="UP000198951">
    <property type="component" value="Unassembled WGS sequence"/>
</dbReference>
<dbReference type="RefSeq" id="WP_091089190.1">
    <property type="nucleotide sequence ID" value="NZ_FNRD01000006.1"/>
</dbReference>
<evidence type="ECO:0000313" key="3">
    <source>
        <dbReference type="Proteomes" id="UP000198951"/>
    </source>
</evidence>
<dbReference type="STRING" id="150146.SAMN05443667_106210"/>
<sequence>MAIQITYDGGVYEIKGLLNSQNSVYLENHLNTLMVDSSGIVLSLEKVTAIDQYAAKSVVALHVKAEEKHKMFYIIGRKNKNVVDQFNALHHSNLLL</sequence>
<dbReference type="PROSITE" id="PS50801">
    <property type="entry name" value="STAS"/>
    <property type="match status" value="1"/>
</dbReference>
<dbReference type="AlphaFoldDB" id="A0A1H4CTD2"/>
<evidence type="ECO:0000259" key="1">
    <source>
        <dbReference type="PROSITE" id="PS50801"/>
    </source>
</evidence>
<dbReference type="InterPro" id="IPR002645">
    <property type="entry name" value="STAS_dom"/>
</dbReference>
<gene>
    <name evidence="2" type="ORF">SAMN05443667_106210</name>
</gene>
<dbReference type="EMBL" id="FNRD01000006">
    <property type="protein sequence ID" value="SEA63616.1"/>
    <property type="molecule type" value="Genomic_DNA"/>
</dbReference>
<evidence type="ECO:0000313" key="2">
    <source>
        <dbReference type="EMBL" id="SEA63616.1"/>
    </source>
</evidence>
<feature type="domain" description="STAS" evidence="1">
    <location>
        <begin position="11"/>
        <end position="96"/>
    </location>
</feature>
<protein>
    <recommendedName>
        <fullName evidence="1">STAS domain-containing protein</fullName>
    </recommendedName>
</protein>
<dbReference type="InterPro" id="IPR036513">
    <property type="entry name" value="STAS_dom_sf"/>
</dbReference>